<gene>
    <name evidence="2" type="ORF">CCMP2556_LOCUS23502</name>
</gene>
<dbReference type="EMBL" id="CAXAMN010015002">
    <property type="protein sequence ID" value="CAK9044760.1"/>
    <property type="molecule type" value="Genomic_DNA"/>
</dbReference>
<comment type="caution">
    <text evidence="2">The sequence shown here is derived from an EMBL/GenBank/DDBJ whole genome shotgun (WGS) entry which is preliminary data.</text>
</comment>
<dbReference type="Proteomes" id="UP001642484">
    <property type="component" value="Unassembled WGS sequence"/>
</dbReference>
<evidence type="ECO:0000313" key="2">
    <source>
        <dbReference type="EMBL" id="CAK9044760.1"/>
    </source>
</evidence>
<evidence type="ECO:0000256" key="1">
    <source>
        <dbReference type="SAM" id="MobiDB-lite"/>
    </source>
</evidence>
<accession>A0ABP0LZW0</accession>
<name>A0ABP0LZW0_9DINO</name>
<keyword evidence="3" id="KW-1185">Reference proteome</keyword>
<evidence type="ECO:0000313" key="3">
    <source>
        <dbReference type="Proteomes" id="UP001642484"/>
    </source>
</evidence>
<organism evidence="2 3">
    <name type="scientific">Durusdinium trenchii</name>
    <dbReference type="NCBI Taxonomy" id="1381693"/>
    <lineage>
        <taxon>Eukaryota</taxon>
        <taxon>Sar</taxon>
        <taxon>Alveolata</taxon>
        <taxon>Dinophyceae</taxon>
        <taxon>Suessiales</taxon>
        <taxon>Symbiodiniaceae</taxon>
        <taxon>Durusdinium</taxon>
    </lineage>
</organism>
<reference evidence="2 3" key="1">
    <citation type="submission" date="2024-02" db="EMBL/GenBank/DDBJ databases">
        <authorList>
            <person name="Chen Y."/>
            <person name="Shah S."/>
            <person name="Dougan E. K."/>
            <person name="Thang M."/>
            <person name="Chan C."/>
        </authorList>
    </citation>
    <scope>NUCLEOTIDE SEQUENCE [LARGE SCALE GENOMIC DNA]</scope>
</reference>
<feature type="region of interest" description="Disordered" evidence="1">
    <location>
        <begin position="120"/>
        <end position="139"/>
    </location>
</feature>
<proteinExistence type="predicted"/>
<protein>
    <submittedName>
        <fullName evidence="2">Uncharacterized protein</fullName>
    </submittedName>
</protein>
<sequence>MFPPEVGEQLSKTLSKYRCSDPNGNGPNGPATAGRAGLRPSCVLYDAQRDVITFADFVWSDELHGMSCVDRLCEALRPFADERYAEELRAGYAKTARCRGRRADCSGQQACFAAPCSPRSECSEDSDGQMARSNLCPTM</sequence>